<dbReference type="Pfam" id="PF00563">
    <property type="entry name" value="EAL"/>
    <property type="match status" value="1"/>
</dbReference>
<evidence type="ECO:0000259" key="3">
    <source>
        <dbReference type="PROSITE" id="PS50887"/>
    </source>
</evidence>
<dbReference type="CDD" id="cd01949">
    <property type="entry name" value="GGDEF"/>
    <property type="match status" value="1"/>
</dbReference>
<keyword evidence="1" id="KW-0472">Membrane</keyword>
<dbReference type="InterPro" id="IPR005330">
    <property type="entry name" value="MHYT_dom"/>
</dbReference>
<dbReference type="Gene3D" id="3.20.20.450">
    <property type="entry name" value="EAL domain"/>
    <property type="match status" value="1"/>
</dbReference>
<dbReference type="Proteomes" id="UP000199167">
    <property type="component" value="Unassembled WGS sequence"/>
</dbReference>
<accession>A0A1I0MKS8</accession>
<feature type="domain" description="MHYT" evidence="4">
    <location>
        <begin position="12"/>
        <end position="199"/>
    </location>
</feature>
<dbReference type="InterPro" id="IPR029787">
    <property type="entry name" value="Nucleotide_cyclase"/>
</dbReference>
<dbReference type="InterPro" id="IPR000160">
    <property type="entry name" value="GGDEF_dom"/>
</dbReference>
<feature type="transmembrane region" description="Helical" evidence="1">
    <location>
        <begin position="215"/>
        <end position="237"/>
    </location>
</feature>
<feature type="transmembrane region" description="Helical" evidence="1">
    <location>
        <begin position="84"/>
        <end position="102"/>
    </location>
</feature>
<dbReference type="PANTHER" id="PTHR44757:SF2">
    <property type="entry name" value="BIOFILM ARCHITECTURE MAINTENANCE PROTEIN MBAA"/>
    <property type="match status" value="1"/>
</dbReference>
<feature type="transmembrane region" description="Helical" evidence="1">
    <location>
        <begin position="48"/>
        <end position="72"/>
    </location>
</feature>
<evidence type="ECO:0000259" key="4">
    <source>
        <dbReference type="PROSITE" id="PS50924"/>
    </source>
</evidence>
<dbReference type="PROSITE" id="PS50924">
    <property type="entry name" value="MHYT"/>
    <property type="match status" value="1"/>
</dbReference>
<dbReference type="EMBL" id="FOIZ01000001">
    <property type="protein sequence ID" value="SEV88665.1"/>
    <property type="molecule type" value="Genomic_DNA"/>
</dbReference>
<evidence type="ECO:0000313" key="5">
    <source>
        <dbReference type="EMBL" id="SEV88665.1"/>
    </source>
</evidence>
<dbReference type="AlphaFoldDB" id="A0A1I0MKS8"/>
<name>A0A1I0MKS8_9RHOB</name>
<feature type="domain" description="EAL" evidence="2">
    <location>
        <begin position="426"/>
        <end position="676"/>
    </location>
</feature>
<feature type="domain" description="GGDEF" evidence="3">
    <location>
        <begin position="284"/>
        <end position="417"/>
    </location>
</feature>
<feature type="transmembrane region" description="Helical" evidence="1">
    <location>
        <begin position="172"/>
        <end position="195"/>
    </location>
</feature>
<reference evidence="5 6" key="1">
    <citation type="submission" date="2016-10" db="EMBL/GenBank/DDBJ databases">
        <authorList>
            <person name="de Groot N.N."/>
        </authorList>
    </citation>
    <scope>NUCLEOTIDE SEQUENCE [LARGE SCALE GENOMIC DNA]</scope>
    <source>
        <strain evidence="5 6">DSM 17925</strain>
    </source>
</reference>
<dbReference type="SUPFAM" id="SSF55073">
    <property type="entry name" value="Nucleotide cyclase"/>
    <property type="match status" value="1"/>
</dbReference>
<dbReference type="SMART" id="SM00267">
    <property type="entry name" value="GGDEF"/>
    <property type="match status" value="1"/>
</dbReference>
<gene>
    <name evidence="5" type="ORF">SAMN04488515_0066</name>
</gene>
<sequence>MHRAFESLIIEHDARLVLAAVCLCTLGAVLATRLFMRTRRVRANRLALQIGLASLIAGTSVWATHFVAMLAYDPQINHAFDLMRTAQSLLIVLTGIALSFHIASKGRGWIYVVASGTLLGLSISSMHYVGMSAYRVAGEVIHDHGFMVASVLLSAVFGCLTIHRLLHPTTRYCWMGGAFAMVLLTITVHFTGMAALEIRPDPSVQIPFQWVSDTVMGVIVMTVVLFLFLIGFGGFLIEIKIAEETRTLVRNAALFDSLTHLPNRANLQICLKEFAQDVTQNLKKPFAVLTIDIDRFRLINARMGNATGDAVLDEIASRLRCFALSEDFLARTSSDEFVLIKTGMSAQDSVDASARAIGDALTQPLELISGPLEVTVSIGSARCPHDAALPYDLLQKSQYAMKQAKADHDGKICHYDAVMDQKSREHDALVSDLRKALVNNQFFLNFQQQNDIRSRDVTGFEVLCRWRHPVRGLVPPSVFIPIAEDYGLIKNLGIWVLREACNEAVQWEHPYRIAVNVAPQQLSQPDFVDLVDDILATSGLSPERLELEITEASIIDDQTNVLAVMHRLKKRGISIAMDDFGTGYSSLAALQIFPFDKIKIDSSFIRDVYCDPQKAAIVRSTLLLGASLGIPVLAEGIENAAERDFLAQERCCEAQGFFFGHPMDRNDVRAITGYAAGLQQAG</sequence>
<feature type="transmembrane region" description="Helical" evidence="1">
    <location>
        <begin position="109"/>
        <end position="129"/>
    </location>
</feature>
<dbReference type="Pfam" id="PF00990">
    <property type="entry name" value="GGDEF"/>
    <property type="match status" value="1"/>
</dbReference>
<dbReference type="Gene3D" id="3.30.70.270">
    <property type="match status" value="1"/>
</dbReference>
<dbReference type="PANTHER" id="PTHR44757">
    <property type="entry name" value="DIGUANYLATE CYCLASE DGCP"/>
    <property type="match status" value="1"/>
</dbReference>
<evidence type="ECO:0000313" key="6">
    <source>
        <dbReference type="Proteomes" id="UP000199167"/>
    </source>
</evidence>
<evidence type="ECO:0000259" key="2">
    <source>
        <dbReference type="PROSITE" id="PS50883"/>
    </source>
</evidence>
<keyword evidence="1" id="KW-1133">Transmembrane helix</keyword>
<dbReference type="InterPro" id="IPR052155">
    <property type="entry name" value="Biofilm_reg_signaling"/>
</dbReference>
<dbReference type="InterPro" id="IPR001633">
    <property type="entry name" value="EAL_dom"/>
</dbReference>
<dbReference type="OrthoDB" id="9814202at2"/>
<keyword evidence="6" id="KW-1185">Reference proteome</keyword>
<dbReference type="GO" id="GO:0016020">
    <property type="term" value="C:membrane"/>
    <property type="evidence" value="ECO:0007669"/>
    <property type="project" value="UniProtKB-UniRule"/>
</dbReference>
<dbReference type="PROSITE" id="PS50887">
    <property type="entry name" value="GGDEF"/>
    <property type="match status" value="1"/>
</dbReference>
<dbReference type="InterPro" id="IPR035919">
    <property type="entry name" value="EAL_sf"/>
</dbReference>
<dbReference type="CDD" id="cd01948">
    <property type="entry name" value="EAL"/>
    <property type="match status" value="1"/>
</dbReference>
<organism evidence="5 6">
    <name type="scientific">Cognatiyoonia koreensis</name>
    <dbReference type="NCBI Taxonomy" id="364200"/>
    <lineage>
        <taxon>Bacteria</taxon>
        <taxon>Pseudomonadati</taxon>
        <taxon>Pseudomonadota</taxon>
        <taxon>Alphaproteobacteria</taxon>
        <taxon>Rhodobacterales</taxon>
        <taxon>Paracoccaceae</taxon>
        <taxon>Cognatiyoonia</taxon>
    </lineage>
</organism>
<feature type="transmembrane region" description="Helical" evidence="1">
    <location>
        <begin position="16"/>
        <end position="36"/>
    </location>
</feature>
<dbReference type="PROSITE" id="PS50883">
    <property type="entry name" value="EAL"/>
    <property type="match status" value="1"/>
</dbReference>
<feature type="transmembrane region" description="Helical" evidence="1">
    <location>
        <begin position="141"/>
        <end position="160"/>
    </location>
</feature>
<dbReference type="NCBIfam" id="TIGR00254">
    <property type="entry name" value="GGDEF"/>
    <property type="match status" value="1"/>
</dbReference>
<dbReference type="SMART" id="SM00052">
    <property type="entry name" value="EAL"/>
    <property type="match status" value="1"/>
</dbReference>
<evidence type="ECO:0000256" key="1">
    <source>
        <dbReference type="PROSITE-ProRule" id="PRU00244"/>
    </source>
</evidence>
<dbReference type="Pfam" id="PF03707">
    <property type="entry name" value="MHYT"/>
    <property type="match status" value="2"/>
</dbReference>
<dbReference type="STRING" id="364200.SAMN04488515_0066"/>
<dbReference type="InterPro" id="IPR043128">
    <property type="entry name" value="Rev_trsase/Diguanyl_cyclase"/>
</dbReference>
<keyword evidence="1" id="KW-0812">Transmembrane</keyword>
<proteinExistence type="predicted"/>
<protein>
    <submittedName>
        <fullName evidence="5">Diguanylate cyclase/phosphodiesterase</fullName>
    </submittedName>
</protein>
<dbReference type="SUPFAM" id="SSF141868">
    <property type="entry name" value="EAL domain-like"/>
    <property type="match status" value="1"/>
</dbReference>